<reference evidence="5" key="1">
    <citation type="journal article" date="2021" name="Microbiol. Resour. Announc.">
        <title>LGAAP: Leishmaniinae Genome Assembly and Annotation Pipeline.</title>
        <authorList>
            <person name="Almutairi H."/>
            <person name="Urbaniak M.D."/>
            <person name="Bates M.D."/>
            <person name="Jariyapan N."/>
            <person name="Kwakye-Nuako G."/>
            <person name="Thomaz-Soccol V."/>
            <person name="Al-Salem W.S."/>
            <person name="Dillon R.J."/>
            <person name="Bates P.A."/>
            <person name="Gatherer D."/>
        </authorList>
    </citation>
    <scope>NUCLEOTIDE SEQUENCE [LARGE SCALE GENOMIC DNA]</scope>
</reference>
<keyword evidence="1" id="KW-0547">Nucleotide-binding</keyword>
<keyword evidence="2" id="KW-0342">GTP-binding</keyword>
<dbReference type="Proteomes" id="UP000674143">
    <property type="component" value="Unassembled WGS sequence"/>
</dbReference>
<dbReference type="Pfam" id="PF00071">
    <property type="entry name" value="Ras"/>
    <property type="match status" value="1"/>
</dbReference>
<dbReference type="InterPro" id="IPR027417">
    <property type="entry name" value="P-loop_NTPase"/>
</dbReference>
<protein>
    <submittedName>
        <fullName evidence="4">Uncharacterized protein</fullName>
    </submittedName>
</protein>
<dbReference type="SUPFAM" id="SSF52540">
    <property type="entry name" value="P-loop containing nucleoside triphosphate hydrolases"/>
    <property type="match status" value="1"/>
</dbReference>
<dbReference type="PANTHER" id="PTHR24070">
    <property type="entry name" value="RAS, DI-RAS, AND RHEB FAMILY MEMBERS OF SMALL GTPASE SUPERFAMILY"/>
    <property type="match status" value="1"/>
</dbReference>
<dbReference type="KEGG" id="loi:92356205"/>
<gene>
    <name evidence="4" type="ORF">LSCM4_00182</name>
</gene>
<feature type="compositionally biased region" description="Low complexity" evidence="3">
    <location>
        <begin position="374"/>
        <end position="384"/>
    </location>
</feature>
<dbReference type="GO" id="GO:0005525">
    <property type="term" value="F:GTP binding"/>
    <property type="evidence" value="ECO:0007669"/>
    <property type="project" value="UniProtKB-KW"/>
</dbReference>
<accession>A0A836GTJ1</accession>
<feature type="region of interest" description="Disordered" evidence="3">
    <location>
        <begin position="561"/>
        <end position="620"/>
    </location>
</feature>
<dbReference type="GeneID" id="92356205"/>
<feature type="compositionally biased region" description="Polar residues" evidence="3">
    <location>
        <begin position="352"/>
        <end position="373"/>
    </location>
</feature>
<dbReference type="EMBL" id="JAFHLR010000036">
    <property type="protein sequence ID" value="KAG5464741.1"/>
    <property type="molecule type" value="Genomic_DNA"/>
</dbReference>
<dbReference type="PROSITE" id="PS51421">
    <property type="entry name" value="RAS"/>
    <property type="match status" value="1"/>
</dbReference>
<feature type="region of interest" description="Disordered" evidence="3">
    <location>
        <begin position="723"/>
        <end position="749"/>
    </location>
</feature>
<feature type="region of interest" description="Disordered" evidence="3">
    <location>
        <begin position="832"/>
        <end position="895"/>
    </location>
</feature>
<organism evidence="4 5">
    <name type="scientific">Leishmania orientalis</name>
    <dbReference type="NCBI Taxonomy" id="2249476"/>
    <lineage>
        <taxon>Eukaryota</taxon>
        <taxon>Discoba</taxon>
        <taxon>Euglenozoa</taxon>
        <taxon>Kinetoplastea</taxon>
        <taxon>Metakinetoplastina</taxon>
        <taxon>Trypanosomatida</taxon>
        <taxon>Trypanosomatidae</taxon>
        <taxon>Leishmaniinae</taxon>
        <taxon>Leishmania</taxon>
    </lineage>
</organism>
<feature type="region of interest" description="Disordered" evidence="3">
    <location>
        <begin position="780"/>
        <end position="817"/>
    </location>
</feature>
<comment type="caution">
    <text evidence="4">The sequence shown here is derived from an EMBL/GenBank/DDBJ whole genome shotgun (WGS) entry which is preliminary data.</text>
</comment>
<evidence type="ECO:0000256" key="3">
    <source>
        <dbReference type="SAM" id="MobiDB-lite"/>
    </source>
</evidence>
<dbReference type="RefSeq" id="XP_067058372.1">
    <property type="nucleotide sequence ID" value="XM_067202271.1"/>
</dbReference>
<sequence length="895" mass="93852">MVCNFFMPCSVRGSAFLPEIRVVVLGDAKVGKTALLRQYLHHESPSPSASNGSTLLDSYTHVEHCGKQSFRLIFTDCSSAPSFREHRAAYLAKCDVVILVYSALHRKTLLNLRHWVREMMEARGSAGPARMDSETGDFGRVPIFVIGTHYGEKDALEATDPTSTVEAESITKECLQSAGYLIDEEDAKAKEELGAGAARAQMAQQHPQRQETKLKRTLSTLSVFFHKVFLSGAEGEGNYASAKKKGTSEGVAAHQRHQPASSVHGSRCLSPATSAPVLAQLKADVPNDNTKLSGTMPSLSIPPGASARLPLFQLSNTDIEAVNMALRASLLLYLWLQRQACRDAALSRTHASRNSSATGSKPASAVAQSAPLQANSNSAGGAAAAATESTAEGLRMLPATLHACTTSNASHTSRLSERSGGSFMPPMLALYSAGLSASIGGGSTDSLSFRNSCGVSYVGQMAGSSSVADQQARQAPGTAQPRQESVCLCGADGGTEVAIDGEAEVKAVSEKACHSVCSGALARRTDGPEDESLWCTPASFSSHGESKKEDSTNCGSLQAVLSRGPDLASSSKSGRASASGASTEMGKPVPLHASSSFPPPNPRWATVPNTGSRETSGDVSKAVDVSTTSILRGAAYTVGGGFSALSDPMTKEHASFLPAATNAAERASREPVEGDIIGAVPLPPASQVRREVGIVKEGDSTGFDSCDGRQTKKKGFMARKLSLKRVPNGSLSSSPMPQRNRDNGCAESSAVHLPSANPLASLGLQANVYGNASWTARLSQRNGSVSHQRSLDASTSKTTAVTNNEITSTKPPQQSARARQAVTLPLLPSSMTSARQHETPQSHSLPLKQGGKEGPTGLRAFKPSGTSVTSPRTLVRQQQQKESVSHCHTGGCTVM</sequence>
<dbReference type="SMR" id="A0A836GTJ1"/>
<feature type="region of interest" description="Disordered" evidence="3">
    <location>
        <begin position="240"/>
        <end position="268"/>
    </location>
</feature>
<dbReference type="GO" id="GO:0016020">
    <property type="term" value="C:membrane"/>
    <property type="evidence" value="ECO:0007669"/>
    <property type="project" value="InterPro"/>
</dbReference>
<feature type="compositionally biased region" description="Low complexity" evidence="3">
    <location>
        <begin position="568"/>
        <end position="582"/>
    </location>
</feature>
<dbReference type="GO" id="GO:0003924">
    <property type="term" value="F:GTPase activity"/>
    <property type="evidence" value="ECO:0007669"/>
    <property type="project" value="InterPro"/>
</dbReference>
<dbReference type="PROSITE" id="PS51419">
    <property type="entry name" value="RAB"/>
    <property type="match status" value="1"/>
</dbReference>
<feature type="compositionally biased region" description="Polar residues" evidence="3">
    <location>
        <begin position="864"/>
        <end position="882"/>
    </location>
</feature>
<dbReference type="InterPro" id="IPR001806">
    <property type="entry name" value="Small_GTPase"/>
</dbReference>
<keyword evidence="5" id="KW-1185">Reference proteome</keyword>
<feature type="region of interest" description="Disordered" evidence="3">
    <location>
        <begin position="352"/>
        <end position="384"/>
    </location>
</feature>
<dbReference type="Gene3D" id="3.40.50.300">
    <property type="entry name" value="P-loop containing nucleotide triphosphate hydrolases"/>
    <property type="match status" value="1"/>
</dbReference>
<evidence type="ECO:0000313" key="4">
    <source>
        <dbReference type="EMBL" id="KAG5464741.1"/>
    </source>
</evidence>
<evidence type="ECO:0000313" key="5">
    <source>
        <dbReference type="Proteomes" id="UP000674143"/>
    </source>
</evidence>
<evidence type="ECO:0000256" key="1">
    <source>
        <dbReference type="ARBA" id="ARBA00022741"/>
    </source>
</evidence>
<reference evidence="5" key="2">
    <citation type="journal article" date="2021" name="Sci. Data">
        <title>Chromosome-scale genome sequencing, assembly and annotation of six genomes from subfamily Leishmaniinae.</title>
        <authorList>
            <person name="Almutairi H."/>
            <person name="Urbaniak M.D."/>
            <person name="Bates M.D."/>
            <person name="Jariyapan N."/>
            <person name="Kwakye-Nuako G."/>
            <person name="Thomaz Soccol V."/>
            <person name="Al-Salem W.S."/>
            <person name="Dillon R.J."/>
            <person name="Bates P.A."/>
            <person name="Gatherer D."/>
        </authorList>
    </citation>
    <scope>NUCLEOTIDE SEQUENCE [LARGE SCALE GENOMIC DNA]</scope>
</reference>
<dbReference type="GO" id="GO:0007165">
    <property type="term" value="P:signal transduction"/>
    <property type="evidence" value="ECO:0007669"/>
    <property type="project" value="InterPro"/>
</dbReference>
<evidence type="ECO:0000256" key="2">
    <source>
        <dbReference type="ARBA" id="ARBA00023134"/>
    </source>
</evidence>
<name>A0A836GTJ1_9TRYP</name>
<dbReference type="AlphaFoldDB" id="A0A836GTJ1"/>
<feature type="compositionally biased region" description="Polar residues" evidence="3">
    <location>
        <begin position="607"/>
        <end position="618"/>
    </location>
</feature>
<dbReference type="InterPro" id="IPR020849">
    <property type="entry name" value="Small_GTPase_Ras-type"/>
</dbReference>
<proteinExistence type="predicted"/>